<dbReference type="KEGG" id="mas:Mahau_0063"/>
<dbReference type="RefSeq" id="WP_013779720.1">
    <property type="nucleotide sequence ID" value="NC_015520.1"/>
</dbReference>
<protein>
    <recommendedName>
        <fullName evidence="3">Phage major tail protein, phi13 family</fullName>
    </recommendedName>
</protein>
<name>F3ZVD6_MAHA5</name>
<dbReference type="EMBL" id="CP002360">
    <property type="protein sequence ID" value="AEE95286.1"/>
    <property type="molecule type" value="Genomic_DNA"/>
</dbReference>
<reference evidence="1 2" key="2">
    <citation type="journal article" date="2011" name="Stand. Genomic Sci.">
        <title>Complete genome sequence of Mahella australiensis type strain (50-1 BON).</title>
        <authorList>
            <person name="Sikorski J."/>
            <person name="Teshima H."/>
            <person name="Nolan M."/>
            <person name="Lucas S."/>
            <person name="Hammon N."/>
            <person name="Deshpande S."/>
            <person name="Cheng J.F."/>
            <person name="Pitluck S."/>
            <person name="Liolios K."/>
            <person name="Pagani I."/>
            <person name="Ivanova N."/>
            <person name="Huntemann M."/>
            <person name="Mavromatis K."/>
            <person name="Ovchinikova G."/>
            <person name="Pati A."/>
            <person name="Tapia R."/>
            <person name="Han C."/>
            <person name="Goodwin L."/>
            <person name="Chen A."/>
            <person name="Palaniappan K."/>
            <person name="Land M."/>
            <person name="Hauser L."/>
            <person name="Ngatchou-Djao O.D."/>
            <person name="Rohde M."/>
            <person name="Pukall R."/>
            <person name="Spring S."/>
            <person name="Abt B."/>
            <person name="Goker M."/>
            <person name="Detter J.C."/>
            <person name="Woyke T."/>
            <person name="Bristow J."/>
            <person name="Markowitz V."/>
            <person name="Hugenholtz P."/>
            <person name="Eisen J.A."/>
            <person name="Kyrpides N.C."/>
            <person name="Klenk H.P."/>
            <person name="Lapidus A."/>
        </authorList>
    </citation>
    <scope>NUCLEOTIDE SEQUENCE [LARGE SCALE GENOMIC DNA]</scope>
    <source>
        <strain evidence="2">DSM 15567 / CIP 107919 / 50-1 BON</strain>
    </source>
</reference>
<gene>
    <name evidence="1" type="ordered locus">Mahau_0063</name>
</gene>
<keyword evidence="2" id="KW-1185">Reference proteome</keyword>
<proteinExistence type="predicted"/>
<reference evidence="2" key="1">
    <citation type="submission" date="2010-11" db="EMBL/GenBank/DDBJ databases">
        <title>The complete genome of Mahella australiensis DSM 15567.</title>
        <authorList>
            <consortium name="US DOE Joint Genome Institute (JGI-PGF)"/>
            <person name="Lucas S."/>
            <person name="Copeland A."/>
            <person name="Lapidus A."/>
            <person name="Bruce D."/>
            <person name="Goodwin L."/>
            <person name="Pitluck S."/>
            <person name="Kyrpides N."/>
            <person name="Mavromatis K."/>
            <person name="Pagani I."/>
            <person name="Ivanova N."/>
            <person name="Teshima H."/>
            <person name="Brettin T."/>
            <person name="Detter J.C."/>
            <person name="Han C."/>
            <person name="Tapia R."/>
            <person name="Land M."/>
            <person name="Hauser L."/>
            <person name="Markowitz V."/>
            <person name="Cheng J.-F."/>
            <person name="Hugenholtz P."/>
            <person name="Woyke T."/>
            <person name="Wu D."/>
            <person name="Spring S."/>
            <person name="Pukall R."/>
            <person name="Steenblock K."/>
            <person name="Schneider S."/>
            <person name="Klenk H.-P."/>
            <person name="Eisen J.A."/>
        </authorList>
    </citation>
    <scope>NUCLEOTIDE SEQUENCE [LARGE SCALE GENOMIC DNA]</scope>
    <source>
        <strain evidence="2">DSM 15567 / CIP 107919 / 50-1 BON</strain>
    </source>
</reference>
<dbReference type="Proteomes" id="UP000008457">
    <property type="component" value="Chromosome"/>
</dbReference>
<evidence type="ECO:0000313" key="2">
    <source>
        <dbReference type="Proteomes" id="UP000008457"/>
    </source>
</evidence>
<dbReference type="HOGENOM" id="CLU_1371640_0_0_9"/>
<sequence>MAATQTKRGYLRGVAGMVITPINADGTDKVDAVSYGIKTSQEIGVENEVVEGETSELRGGDKLLVYAKDDDTVVGVNLTLTDARFDAQALVLIMGGTLIEDTTDPENPQIIGWEMPTIEEQQNKPVFKSEVYVRSFDSHAVLEGFVKYSFPYCKGVVGDVTHSDSEWATPEINIWAQENPSVAGGVYKKEFVTALAQELQ</sequence>
<evidence type="ECO:0000313" key="1">
    <source>
        <dbReference type="EMBL" id="AEE95286.1"/>
    </source>
</evidence>
<dbReference type="AlphaFoldDB" id="F3ZVD6"/>
<evidence type="ECO:0008006" key="3">
    <source>
        <dbReference type="Google" id="ProtNLM"/>
    </source>
</evidence>
<dbReference type="STRING" id="697281.Mahau_0063"/>
<accession>F3ZVD6</accession>
<organism evidence="1 2">
    <name type="scientific">Mahella australiensis (strain DSM 15567 / CIP 107919 / 50-1 BON)</name>
    <dbReference type="NCBI Taxonomy" id="697281"/>
    <lineage>
        <taxon>Bacteria</taxon>
        <taxon>Bacillati</taxon>
        <taxon>Bacillota</taxon>
        <taxon>Clostridia</taxon>
        <taxon>Thermoanaerobacterales</taxon>
        <taxon>Thermoanaerobacterales Family IV. Incertae Sedis</taxon>
        <taxon>Mahella</taxon>
    </lineage>
</organism>
<dbReference type="OrthoDB" id="3034860at2"/>
<dbReference type="eggNOG" id="ENOG5033HEV">
    <property type="taxonomic scope" value="Bacteria"/>
</dbReference>